<dbReference type="AlphaFoldDB" id="A0A7S0HX33"/>
<protein>
    <recommendedName>
        <fullName evidence="9">TOG domain-containing protein</fullName>
    </recommendedName>
</protein>
<keyword evidence="2" id="KW-0813">Transport</keyword>
<dbReference type="EMBL" id="HBEP01031292">
    <property type="protein sequence ID" value="CAD8504590.1"/>
    <property type="molecule type" value="Transcribed_RNA"/>
</dbReference>
<evidence type="ECO:0000313" key="8">
    <source>
        <dbReference type="EMBL" id="CAD8504590.1"/>
    </source>
</evidence>
<feature type="region of interest" description="Disordered" evidence="7">
    <location>
        <begin position="1"/>
        <end position="33"/>
    </location>
</feature>
<dbReference type="InterPro" id="IPR040122">
    <property type="entry name" value="Importin_beta"/>
</dbReference>
<evidence type="ECO:0000256" key="2">
    <source>
        <dbReference type="ARBA" id="ARBA00022448"/>
    </source>
</evidence>
<gene>
    <name evidence="8" type="ORF">PANT1444_LOCUS17644</name>
</gene>
<dbReference type="InterPro" id="IPR021133">
    <property type="entry name" value="HEAT_type_2"/>
</dbReference>
<keyword evidence="5" id="KW-0653">Protein transport</keyword>
<dbReference type="InterPro" id="IPR041389">
    <property type="entry name" value="Importin_rep_6"/>
</dbReference>
<evidence type="ECO:0000256" key="1">
    <source>
        <dbReference type="ARBA" id="ARBA00004496"/>
    </source>
</evidence>
<evidence type="ECO:0000256" key="4">
    <source>
        <dbReference type="ARBA" id="ARBA00022737"/>
    </source>
</evidence>
<feature type="compositionally biased region" description="Basic and acidic residues" evidence="7">
    <location>
        <begin position="1"/>
        <end position="15"/>
    </location>
</feature>
<evidence type="ECO:0000256" key="7">
    <source>
        <dbReference type="SAM" id="MobiDB-lite"/>
    </source>
</evidence>
<dbReference type="Pfam" id="PF02985">
    <property type="entry name" value="HEAT"/>
    <property type="match status" value="1"/>
</dbReference>
<dbReference type="PANTHER" id="PTHR10527">
    <property type="entry name" value="IMPORTIN BETA"/>
    <property type="match status" value="1"/>
</dbReference>
<dbReference type="InterPro" id="IPR016024">
    <property type="entry name" value="ARM-type_fold"/>
</dbReference>
<dbReference type="InterPro" id="IPR000357">
    <property type="entry name" value="HEAT"/>
</dbReference>
<dbReference type="InterPro" id="IPR011989">
    <property type="entry name" value="ARM-like"/>
</dbReference>
<reference evidence="8" key="1">
    <citation type="submission" date="2021-01" db="EMBL/GenBank/DDBJ databases">
        <authorList>
            <person name="Corre E."/>
            <person name="Pelletier E."/>
            <person name="Niang G."/>
            <person name="Scheremetjew M."/>
            <person name="Finn R."/>
            <person name="Kale V."/>
            <person name="Holt S."/>
            <person name="Cochrane G."/>
            <person name="Meng A."/>
            <person name="Brown T."/>
            <person name="Cohen L."/>
        </authorList>
    </citation>
    <scope>NUCLEOTIDE SEQUENCE</scope>
    <source>
        <strain evidence="8">CCMP1374</strain>
    </source>
</reference>
<evidence type="ECO:0000256" key="3">
    <source>
        <dbReference type="ARBA" id="ARBA00022490"/>
    </source>
</evidence>
<evidence type="ECO:0008006" key="9">
    <source>
        <dbReference type="Google" id="ProtNLM"/>
    </source>
</evidence>
<dbReference type="Pfam" id="PF18829">
    <property type="entry name" value="Importin_rep_6"/>
    <property type="match status" value="1"/>
</dbReference>
<keyword evidence="4" id="KW-0677">Repeat</keyword>
<feature type="compositionally biased region" description="Acidic residues" evidence="7">
    <location>
        <begin position="16"/>
        <end position="28"/>
    </location>
</feature>
<dbReference type="SUPFAM" id="SSF48371">
    <property type="entry name" value="ARM repeat"/>
    <property type="match status" value="1"/>
</dbReference>
<dbReference type="Gene3D" id="1.25.10.10">
    <property type="entry name" value="Leucine-rich Repeat Variant"/>
    <property type="match status" value="1"/>
</dbReference>
<name>A0A7S0HX33_9EUKA</name>
<feature type="repeat" description="HEAT" evidence="6">
    <location>
        <begin position="109"/>
        <end position="138"/>
    </location>
</feature>
<accession>A0A7S0HX33</accession>
<dbReference type="GO" id="GO:0005737">
    <property type="term" value="C:cytoplasm"/>
    <property type="evidence" value="ECO:0007669"/>
    <property type="project" value="UniProtKB-SubCell"/>
</dbReference>
<proteinExistence type="predicted"/>
<dbReference type="GO" id="GO:0005634">
    <property type="term" value="C:nucleus"/>
    <property type="evidence" value="ECO:0007669"/>
    <property type="project" value="UniProtKB-SubCell"/>
</dbReference>
<evidence type="ECO:0000256" key="6">
    <source>
        <dbReference type="PROSITE-ProRule" id="PRU00103"/>
    </source>
</evidence>
<evidence type="ECO:0000256" key="5">
    <source>
        <dbReference type="ARBA" id="ARBA00022927"/>
    </source>
</evidence>
<dbReference type="PROSITE" id="PS50077">
    <property type="entry name" value="HEAT_REPEAT"/>
    <property type="match status" value="1"/>
</dbReference>
<organism evidence="8">
    <name type="scientific">Phaeocystis antarctica</name>
    <dbReference type="NCBI Taxonomy" id="33657"/>
    <lineage>
        <taxon>Eukaryota</taxon>
        <taxon>Haptista</taxon>
        <taxon>Haptophyta</taxon>
        <taxon>Prymnesiophyceae</taxon>
        <taxon>Phaeocystales</taxon>
        <taxon>Phaeocystaceae</taxon>
        <taxon>Phaeocystis</taxon>
    </lineage>
</organism>
<dbReference type="GO" id="GO:0006606">
    <property type="term" value="P:protein import into nucleus"/>
    <property type="evidence" value="ECO:0007669"/>
    <property type="project" value="InterPro"/>
</dbReference>
<sequence>MMESAERRAERAKAQEEEEPDEEEEEQIAGEAEREEILISNVVECVGTLMKAHHSAYLPVFEEQMAQITMAMMQPTAIDSDRSAALCVFDDLIEHCSADGGAERYIASLLPFYLQYSQDANTEVRQAAVYGIGVLAEFGKAFLGEAEQQQCAQAMLQVVEHAEAWSEDNATASDNAVSALGKLCKLSDNIAAAAFPRWLKQLPLSADKSEAILVHGQLAAFVEASNVHLLGAAHERLPEIVIVFGQILGTDAIDEELTVRVVHLLKQVHQGLPHVLQQVPSHPSFAKLDEVQRKALEAAISG</sequence>
<keyword evidence="3" id="KW-0963">Cytoplasm</keyword>
<comment type="subcellular location">
    <subcellularLocation>
        <location evidence="1">Cytoplasm</location>
    </subcellularLocation>
</comment>